<protein>
    <submittedName>
        <fullName evidence="1">Foldase protein PrsA</fullName>
    </submittedName>
</protein>
<keyword evidence="2" id="KW-1185">Reference proteome</keyword>
<dbReference type="PROSITE" id="PS51257">
    <property type="entry name" value="PROKAR_LIPOPROTEIN"/>
    <property type="match status" value="1"/>
</dbReference>
<dbReference type="GO" id="GO:0003755">
    <property type="term" value="F:peptidyl-prolyl cis-trans isomerase activity"/>
    <property type="evidence" value="ECO:0007669"/>
    <property type="project" value="InterPro"/>
</dbReference>
<dbReference type="InterPro" id="IPR000297">
    <property type="entry name" value="PPIase_PpiC"/>
</dbReference>
<accession>A0A6S6R1B9</accession>
<dbReference type="Pfam" id="PF00639">
    <property type="entry name" value="Rotamase"/>
    <property type="match status" value="1"/>
</dbReference>
<dbReference type="Gene3D" id="3.10.50.40">
    <property type="match status" value="1"/>
</dbReference>
<gene>
    <name evidence="1" type="primary">prsA</name>
    <name evidence="1" type="ORF">acsn021_34350</name>
</gene>
<proteinExistence type="predicted"/>
<dbReference type="EMBL" id="AP023367">
    <property type="protein sequence ID" value="BCJ95866.1"/>
    <property type="molecule type" value="Genomic_DNA"/>
</dbReference>
<evidence type="ECO:0000313" key="1">
    <source>
        <dbReference type="EMBL" id="BCJ95866.1"/>
    </source>
</evidence>
<reference evidence="1 2" key="1">
    <citation type="journal article" date="2016" name="Int. J. Syst. Evol. Microbiol.">
        <title>Descriptions of Anaerotaenia torta gen. nov., sp. nov. and Anaerocolumna cellulosilytica gen. nov., sp. nov. isolated from a methanogenic reactor of cattle waste.</title>
        <authorList>
            <person name="Uek A."/>
            <person name="Ohtaki Y."/>
            <person name="Kaku N."/>
            <person name="Ueki K."/>
        </authorList>
    </citation>
    <scope>NUCLEOTIDE SEQUENCE [LARGE SCALE GENOMIC DNA]</scope>
    <source>
        <strain evidence="1 2">SN021</strain>
    </source>
</reference>
<evidence type="ECO:0000313" key="2">
    <source>
        <dbReference type="Proteomes" id="UP000515561"/>
    </source>
</evidence>
<dbReference type="RefSeq" id="WP_184092264.1">
    <property type="nucleotide sequence ID" value="NZ_AP023367.1"/>
</dbReference>
<dbReference type="PROSITE" id="PS50198">
    <property type="entry name" value="PPIC_PPIASE_2"/>
    <property type="match status" value="1"/>
</dbReference>
<dbReference type="SUPFAM" id="SSF54534">
    <property type="entry name" value="FKBP-like"/>
    <property type="match status" value="1"/>
</dbReference>
<dbReference type="SUPFAM" id="SSF109998">
    <property type="entry name" value="Triger factor/SurA peptide-binding domain-like"/>
    <property type="match status" value="1"/>
</dbReference>
<dbReference type="Proteomes" id="UP000515561">
    <property type="component" value="Chromosome"/>
</dbReference>
<dbReference type="AlphaFoldDB" id="A0A6S6R1B9"/>
<name>A0A6S6R1B9_9FIRM</name>
<dbReference type="InterPro" id="IPR027304">
    <property type="entry name" value="Trigger_fact/SurA_dom_sf"/>
</dbReference>
<dbReference type="InterPro" id="IPR046357">
    <property type="entry name" value="PPIase_dom_sf"/>
</dbReference>
<sequence length="356" mass="40172">MKKSKKILNLLLIALLAVGMTLTTGCSKKQNPAESLVLTVNDQNVYLNEIMYYISAVEAQGAQWEQMYQAYYGSSYWDTEYEEGKTMRDQAKEYVMDTAIKYEIIYDKAVKENYTLTEDEKKQAERNAETILAEMTEDTLKITGFTKEILTKVQEKLMLGEKYYSKIVEDLPIDDEAIKAGIKFEDYKQYNTKYIFAATSKLDESYNTVELSDEEKAAAKTAVTDALKKVNEGTEFADIVKDNDTLTTADANFVYEDGSIEKEYQDAAMKLENGAVTDSIIETETGYYIIKMVNNNSSESYDTAVADAVATAEDEGFTAEYNKIKEAYTTTINTKVWDSIKLGNITIVATTESKDK</sequence>
<dbReference type="KEGG" id="acel:acsn021_34350"/>
<organism evidence="1 2">
    <name type="scientific">Anaerocolumna cellulosilytica</name>
    <dbReference type="NCBI Taxonomy" id="433286"/>
    <lineage>
        <taxon>Bacteria</taxon>
        <taxon>Bacillati</taxon>
        <taxon>Bacillota</taxon>
        <taxon>Clostridia</taxon>
        <taxon>Lachnospirales</taxon>
        <taxon>Lachnospiraceae</taxon>
        <taxon>Anaerocolumna</taxon>
    </lineage>
</organism>